<organism evidence="3 4">
    <name type="scientific">Nitrincola iocasae</name>
    <dbReference type="NCBI Taxonomy" id="2614693"/>
    <lineage>
        <taxon>Bacteria</taxon>
        <taxon>Pseudomonadati</taxon>
        <taxon>Pseudomonadota</taxon>
        <taxon>Gammaproteobacteria</taxon>
        <taxon>Oceanospirillales</taxon>
        <taxon>Oceanospirillaceae</taxon>
        <taxon>Nitrincola</taxon>
    </lineage>
</organism>
<dbReference type="SUPFAM" id="SSF54909">
    <property type="entry name" value="Dimeric alpha+beta barrel"/>
    <property type="match status" value="1"/>
</dbReference>
<keyword evidence="3" id="KW-0503">Monooxygenase</keyword>
<dbReference type="InterPro" id="IPR011008">
    <property type="entry name" value="Dimeric_a/b-barrel"/>
</dbReference>
<feature type="transmembrane region" description="Helical" evidence="1">
    <location>
        <begin position="155"/>
        <end position="175"/>
    </location>
</feature>
<keyword evidence="1" id="KW-0472">Membrane</keyword>
<dbReference type="InterPro" id="IPR007138">
    <property type="entry name" value="ABM_dom"/>
</dbReference>
<keyword evidence="1" id="KW-0812">Transmembrane</keyword>
<keyword evidence="3" id="KW-0560">Oxidoreductase</keyword>
<dbReference type="EMBL" id="CP044222">
    <property type="protein sequence ID" value="QEW08562.1"/>
    <property type="molecule type" value="Genomic_DNA"/>
</dbReference>
<feature type="domain" description="ABM" evidence="2">
    <location>
        <begin position="14"/>
        <end position="103"/>
    </location>
</feature>
<keyword evidence="1" id="KW-1133">Transmembrane helix</keyword>
<name>A0A5J6LJW6_9GAMM</name>
<keyword evidence="4" id="KW-1185">Reference proteome</keyword>
<protein>
    <submittedName>
        <fullName evidence="3">Antibiotic biosynthesis monooxygenase</fullName>
    </submittedName>
</protein>
<dbReference type="KEGG" id="nik:F5I99_10535"/>
<evidence type="ECO:0000256" key="1">
    <source>
        <dbReference type="SAM" id="Phobius"/>
    </source>
</evidence>
<dbReference type="AlphaFoldDB" id="A0A5J6LJW6"/>
<dbReference type="Gene3D" id="3.30.70.100">
    <property type="match status" value="1"/>
</dbReference>
<dbReference type="PANTHER" id="PTHR40057:SF1">
    <property type="entry name" value="SLR1162 PROTEIN"/>
    <property type="match status" value="1"/>
</dbReference>
<dbReference type="Proteomes" id="UP000325606">
    <property type="component" value="Chromosome"/>
</dbReference>
<reference evidence="3 4" key="1">
    <citation type="submission" date="2019-09" db="EMBL/GenBank/DDBJ databases">
        <title>Nitrincola iocasae sp. nov., a bacterium isolated from the sediment collected at a cold seep field in South China Sea.</title>
        <authorList>
            <person name="Zhang H."/>
            <person name="Wang H."/>
            <person name="Li C."/>
        </authorList>
    </citation>
    <scope>NUCLEOTIDE SEQUENCE [LARGE SCALE GENOMIC DNA]</scope>
    <source>
        <strain evidence="3 4">KXZD1103</strain>
    </source>
</reference>
<feature type="transmembrane region" description="Helical" evidence="1">
    <location>
        <begin position="129"/>
        <end position="149"/>
    </location>
</feature>
<dbReference type="PROSITE" id="PS51725">
    <property type="entry name" value="ABM"/>
    <property type="match status" value="1"/>
</dbReference>
<evidence type="ECO:0000313" key="3">
    <source>
        <dbReference type="EMBL" id="QEW08562.1"/>
    </source>
</evidence>
<evidence type="ECO:0000259" key="2">
    <source>
        <dbReference type="PROSITE" id="PS51725"/>
    </source>
</evidence>
<gene>
    <name evidence="3" type="ORF">F5I99_10535</name>
</gene>
<evidence type="ECO:0000313" key="4">
    <source>
        <dbReference type="Proteomes" id="UP000325606"/>
    </source>
</evidence>
<proteinExistence type="predicted"/>
<dbReference type="GO" id="GO:0004497">
    <property type="term" value="F:monooxygenase activity"/>
    <property type="evidence" value="ECO:0007669"/>
    <property type="project" value="UniProtKB-KW"/>
</dbReference>
<dbReference type="Pfam" id="PF03992">
    <property type="entry name" value="ABM"/>
    <property type="match status" value="1"/>
</dbReference>
<dbReference type="InterPro" id="IPR038762">
    <property type="entry name" value="ABM_predict"/>
</dbReference>
<sequence>MNNESKQAINHDPITVVISRRVIKGKESEFEQLSTQMTERASKYPGYLGANLFRPANAEDPEYRIIFKFASHTDLQQWEHSSERSELLEKIESLLVSPSEKELLSGIVNWFTLPGQNPVKPPAKYKMTFISWLALYPTVTLVFFVFGDWLQQLPLLLRTCIVTAIVMLVMSYVLMPRFTRWFAFWLFPKHERNLR</sequence>
<accession>A0A5J6LJW6</accession>
<dbReference type="PANTHER" id="PTHR40057">
    <property type="entry name" value="SLR1162 PROTEIN"/>
    <property type="match status" value="1"/>
</dbReference>